<keyword evidence="2" id="KW-0301">Gamma-carboxyglutamic acid</keyword>
<dbReference type="InterPro" id="IPR011489">
    <property type="entry name" value="EMI_domain"/>
</dbReference>
<keyword evidence="6" id="KW-0677">Repeat</keyword>
<dbReference type="PANTHER" id="PTHR10900:SF12">
    <property type="entry name" value="PERIOSTIN"/>
    <property type="match status" value="1"/>
</dbReference>
<feature type="signal peptide" evidence="9">
    <location>
        <begin position="1"/>
        <end position="22"/>
    </location>
</feature>
<dbReference type="GeneTree" id="ENSGT00530000063860"/>
<evidence type="ECO:0000256" key="4">
    <source>
        <dbReference type="ARBA" id="ARBA00022530"/>
    </source>
</evidence>
<feature type="domain" description="FAS1" evidence="10">
    <location>
        <begin position="98"/>
        <end position="231"/>
    </location>
</feature>
<keyword evidence="7" id="KW-0130">Cell adhesion</keyword>
<evidence type="ECO:0008006" key="14">
    <source>
        <dbReference type="Google" id="ProtNLM"/>
    </source>
</evidence>
<dbReference type="FunFam" id="2.30.180.10:FF:000003">
    <property type="entry name" value="periostin isoform X1"/>
    <property type="match status" value="1"/>
</dbReference>
<evidence type="ECO:0000256" key="6">
    <source>
        <dbReference type="ARBA" id="ARBA00022737"/>
    </source>
</evidence>
<dbReference type="SMART" id="SM00554">
    <property type="entry name" value="FAS1"/>
    <property type="match status" value="4"/>
</dbReference>
<dbReference type="Ensembl" id="ENSOTST00005017864.2">
    <property type="protein sequence ID" value="ENSOTSP00005016394.2"/>
    <property type="gene ID" value="ENSOTSG00005001703.2"/>
</dbReference>
<dbReference type="GO" id="GO:0050839">
    <property type="term" value="F:cell adhesion molecule binding"/>
    <property type="evidence" value="ECO:0007669"/>
    <property type="project" value="TreeGrafter"/>
</dbReference>
<dbReference type="InterPro" id="IPR000782">
    <property type="entry name" value="FAS1_domain"/>
</dbReference>
<keyword evidence="8" id="KW-1015">Disulfide bond</keyword>
<dbReference type="PROSITE" id="PS50213">
    <property type="entry name" value="FAS1"/>
    <property type="match status" value="4"/>
</dbReference>
<dbReference type="Proteomes" id="UP000694402">
    <property type="component" value="Unassembled WGS sequence"/>
</dbReference>
<evidence type="ECO:0000313" key="12">
    <source>
        <dbReference type="Ensembl" id="ENSOTSP00005016394.2"/>
    </source>
</evidence>
<comment type="subcellular location">
    <subcellularLocation>
        <location evidence="1">Secreted</location>
        <location evidence="1">Extracellular space</location>
        <location evidence="1">Extracellular matrix</location>
    </subcellularLocation>
</comment>
<evidence type="ECO:0000256" key="8">
    <source>
        <dbReference type="ARBA" id="ARBA00023157"/>
    </source>
</evidence>
<evidence type="ECO:0000256" key="7">
    <source>
        <dbReference type="ARBA" id="ARBA00022889"/>
    </source>
</evidence>
<accession>A0A8C8CVY7</accession>
<dbReference type="FunFam" id="2.30.180.10:FF:000002">
    <property type="entry name" value="periostin isoform X1"/>
    <property type="match status" value="1"/>
</dbReference>
<dbReference type="GO" id="GO:0005615">
    <property type="term" value="C:extracellular space"/>
    <property type="evidence" value="ECO:0007669"/>
    <property type="project" value="TreeGrafter"/>
</dbReference>
<sequence>MKILFAALFAVFVLSNFDMADSSSYDKIVYHSKVRARKEGPNVCALQQAMGTKKKYFSTCRNWYQGAICGKKATVLYECCPGYMKLDGMKGCPAVAPIDNVYGTLGLVKAISTQEYSHISKLREEIEGSGSYTFFAPSNDAWDLLDEVSQDNALVSNVNIELYNALHYHMANKRLLTKDLKNGLVVDSMYNDLGLYINHYSNGIVTVNCARIIHGNQVATNGVVHIIDRVITAVGNTIQDVIEVNDDLTTLSVSLLDKLGQPGQYTLFAPTNDAFAKLDSDVLQRLMGDKGVLQALLNFHMLNSVQCSEGIMSGQTFETLEGHNIEIGCDGDSLTVNGIKMVLKKDIVTANGVIHLIDEVLMPDSAKQVMELLTPSESTFSDMVSELGLSAAMAAEAEYTLLAPLNSVFTDEVMAIDQSFLKVILENHILKEKITLGQLYNGQRLETIAGKFLRVFIYRTAVCIENSCLVRGSKEGSNGALHLMKTLMKPAEATMFQILTDNGGFKIFLSLMEMAGLTDLLKQEGEYTLFAPSDEAFAGVSDSDMALLRGNMNALRTILLYHFSNGVFIGGGLETGVTNLLKSLQGNNLRVLHVSPNLSTLNGAVNIRNHGIMAATKSKLPAGNSDLLGLLRRLIKYMEIKVLVIEREPTITKVTRVIEGQPTITKVTRVIEGEPKFTKVTRVIEGEPKVTKVTRVVSGTYLTDTQVFLDSCP</sequence>
<organism evidence="12 13">
    <name type="scientific">Oncorhynchus tshawytscha</name>
    <name type="common">Chinook salmon</name>
    <name type="synonym">Salmo tshawytscha</name>
    <dbReference type="NCBI Taxonomy" id="74940"/>
    <lineage>
        <taxon>Eukaryota</taxon>
        <taxon>Metazoa</taxon>
        <taxon>Chordata</taxon>
        <taxon>Craniata</taxon>
        <taxon>Vertebrata</taxon>
        <taxon>Euteleostomi</taxon>
        <taxon>Actinopterygii</taxon>
        <taxon>Neopterygii</taxon>
        <taxon>Teleostei</taxon>
        <taxon>Protacanthopterygii</taxon>
        <taxon>Salmoniformes</taxon>
        <taxon>Salmonidae</taxon>
        <taxon>Salmoninae</taxon>
        <taxon>Oncorhynchus</taxon>
    </lineage>
</organism>
<evidence type="ECO:0000259" key="10">
    <source>
        <dbReference type="PROSITE" id="PS50213"/>
    </source>
</evidence>
<dbReference type="InterPro" id="IPR036378">
    <property type="entry name" value="FAS1_dom_sf"/>
</dbReference>
<keyword evidence="13" id="KW-1185">Reference proteome</keyword>
<dbReference type="InterPro" id="IPR050904">
    <property type="entry name" value="Adhesion/Biosynth-related"/>
</dbReference>
<evidence type="ECO:0000313" key="13">
    <source>
        <dbReference type="Proteomes" id="UP000694402"/>
    </source>
</evidence>
<evidence type="ECO:0000259" key="11">
    <source>
        <dbReference type="PROSITE" id="PS51041"/>
    </source>
</evidence>
<reference evidence="12" key="2">
    <citation type="submission" date="2025-09" db="UniProtKB">
        <authorList>
            <consortium name="Ensembl"/>
        </authorList>
    </citation>
    <scope>IDENTIFICATION</scope>
</reference>
<dbReference type="SUPFAM" id="SSF82153">
    <property type="entry name" value="FAS1 domain"/>
    <property type="match status" value="4"/>
</dbReference>
<dbReference type="AlphaFoldDB" id="A0A8C8CVY7"/>
<reference evidence="12" key="1">
    <citation type="submission" date="2025-08" db="UniProtKB">
        <authorList>
            <consortium name="Ensembl"/>
        </authorList>
    </citation>
    <scope>IDENTIFICATION</scope>
</reference>
<evidence type="ECO:0000256" key="5">
    <source>
        <dbReference type="ARBA" id="ARBA00022729"/>
    </source>
</evidence>
<feature type="domain" description="FAS1" evidence="10">
    <location>
        <begin position="364"/>
        <end position="488"/>
    </location>
</feature>
<protein>
    <recommendedName>
        <fullName evidence="14">Periostin</fullName>
    </recommendedName>
</protein>
<dbReference type="GO" id="GO:0031012">
    <property type="term" value="C:extracellular matrix"/>
    <property type="evidence" value="ECO:0007669"/>
    <property type="project" value="TreeGrafter"/>
</dbReference>
<evidence type="ECO:0000256" key="1">
    <source>
        <dbReference type="ARBA" id="ARBA00004498"/>
    </source>
</evidence>
<dbReference type="FunFam" id="2.30.180.10:FF:000001">
    <property type="entry name" value="periostin isoform X1"/>
    <property type="match status" value="1"/>
</dbReference>
<keyword evidence="3" id="KW-0964">Secreted</keyword>
<evidence type="ECO:0000256" key="3">
    <source>
        <dbReference type="ARBA" id="ARBA00022525"/>
    </source>
</evidence>
<feature type="domain" description="FAS1" evidence="10">
    <location>
        <begin position="492"/>
        <end position="620"/>
    </location>
</feature>
<evidence type="ECO:0000256" key="2">
    <source>
        <dbReference type="ARBA" id="ARBA00022479"/>
    </source>
</evidence>
<feature type="domain" description="FAS1" evidence="10">
    <location>
        <begin position="235"/>
        <end position="361"/>
    </location>
</feature>
<gene>
    <name evidence="12" type="primary">LOC112267004</name>
</gene>
<feature type="domain" description="EMI" evidence="11">
    <location>
        <begin position="40"/>
        <end position="94"/>
    </location>
</feature>
<feature type="chain" id="PRO_5044307865" description="Periostin" evidence="9">
    <location>
        <begin position="23"/>
        <end position="713"/>
    </location>
</feature>
<proteinExistence type="predicted"/>
<dbReference type="Pfam" id="PF02469">
    <property type="entry name" value="Fasciclin"/>
    <property type="match status" value="4"/>
</dbReference>
<keyword evidence="5 9" id="KW-0732">Signal</keyword>
<name>A0A8C8CVY7_ONCTS</name>
<dbReference type="Gene3D" id="2.30.180.10">
    <property type="entry name" value="FAS1 domain"/>
    <property type="match status" value="4"/>
</dbReference>
<dbReference type="PANTHER" id="PTHR10900">
    <property type="entry name" value="PERIOSTIN-RELATED"/>
    <property type="match status" value="1"/>
</dbReference>
<evidence type="ECO:0000256" key="9">
    <source>
        <dbReference type="SAM" id="SignalP"/>
    </source>
</evidence>
<dbReference type="GO" id="GO:0030198">
    <property type="term" value="P:extracellular matrix organization"/>
    <property type="evidence" value="ECO:0007669"/>
    <property type="project" value="TreeGrafter"/>
</dbReference>
<dbReference type="PROSITE" id="PS51041">
    <property type="entry name" value="EMI"/>
    <property type="match status" value="1"/>
</dbReference>
<dbReference type="GO" id="GO:0007155">
    <property type="term" value="P:cell adhesion"/>
    <property type="evidence" value="ECO:0007669"/>
    <property type="project" value="UniProtKB-KW"/>
</dbReference>
<keyword evidence="4" id="KW-0272">Extracellular matrix</keyword>